<sequence length="149" mass="17170">MGRTLPIWNKYLKNAQFKNGEPWLLHFFDQVRFYEVTEEELEAQRDAFREGRAQVRIEETEFDFAQYTQFLADNAEDIADFRSRQSAAFTAEVAHWAAQESAAVEAAANAVQVVEYQSEQDGHLVSADLNGNVWKILVEPGQQVEEVRR</sequence>
<name>A0A377N8Z8_9GAMM</name>
<evidence type="ECO:0000313" key="1">
    <source>
        <dbReference type="EMBL" id="STQ42436.1"/>
    </source>
</evidence>
<proteinExistence type="predicted"/>
<keyword evidence="1" id="KW-0378">Hydrolase</keyword>
<accession>A0A377N8Z8</accession>
<dbReference type="Proteomes" id="UP000254304">
    <property type="component" value="Unassembled WGS sequence"/>
</dbReference>
<organism evidence="1 2">
    <name type="scientific">Ewingella americana</name>
    <dbReference type="NCBI Taxonomy" id="41202"/>
    <lineage>
        <taxon>Bacteria</taxon>
        <taxon>Pseudomonadati</taxon>
        <taxon>Pseudomonadota</taxon>
        <taxon>Gammaproteobacteria</taxon>
        <taxon>Enterobacterales</taxon>
        <taxon>Yersiniaceae</taxon>
        <taxon>Ewingella</taxon>
    </lineage>
</organism>
<dbReference type="AlphaFoldDB" id="A0A377N8Z8"/>
<reference evidence="1 2" key="1">
    <citation type="submission" date="2018-06" db="EMBL/GenBank/DDBJ databases">
        <authorList>
            <consortium name="Pathogen Informatics"/>
            <person name="Doyle S."/>
        </authorList>
    </citation>
    <scope>NUCLEOTIDE SEQUENCE [LARGE SCALE GENOMIC DNA]</scope>
    <source>
        <strain evidence="1 2">NCTC12157</strain>
    </source>
</reference>
<dbReference type="GO" id="GO:0016787">
    <property type="term" value="F:hydrolase activity"/>
    <property type="evidence" value="ECO:0007669"/>
    <property type="project" value="UniProtKB-KW"/>
</dbReference>
<gene>
    <name evidence="1" type="ORF">NCTC12157_00089</name>
</gene>
<evidence type="ECO:0000313" key="2">
    <source>
        <dbReference type="Proteomes" id="UP000254304"/>
    </source>
</evidence>
<protein>
    <submittedName>
        <fullName evidence="1">Allophanate hydrolase subunit 2</fullName>
    </submittedName>
</protein>
<dbReference type="EMBL" id="UGGO01000001">
    <property type="protein sequence ID" value="STQ42436.1"/>
    <property type="molecule type" value="Genomic_DNA"/>
</dbReference>